<comment type="caution">
    <text evidence="1">The sequence shown here is derived from an EMBL/GenBank/DDBJ whole genome shotgun (WGS) entry which is preliminary data.</text>
</comment>
<reference evidence="1" key="1">
    <citation type="journal article" date="2014" name="Int. J. Syst. Evol. Microbiol.">
        <title>Complete genome sequence of Corynebacterium casei LMG S-19264T (=DSM 44701T), isolated from a smear-ripened cheese.</title>
        <authorList>
            <consortium name="US DOE Joint Genome Institute (JGI-PGF)"/>
            <person name="Walter F."/>
            <person name="Albersmeier A."/>
            <person name="Kalinowski J."/>
            <person name="Ruckert C."/>
        </authorList>
    </citation>
    <scope>NUCLEOTIDE SEQUENCE</scope>
    <source>
        <strain evidence="1">JCM 19018</strain>
    </source>
</reference>
<dbReference type="EMBL" id="BMPD01000005">
    <property type="protein sequence ID" value="GGK74987.1"/>
    <property type="molecule type" value="Genomic_DNA"/>
</dbReference>
<protein>
    <submittedName>
        <fullName evidence="1">Uncharacterized protein</fullName>
    </submittedName>
</protein>
<evidence type="ECO:0000313" key="1">
    <source>
        <dbReference type="EMBL" id="GGK74987.1"/>
    </source>
</evidence>
<gene>
    <name evidence="1" type="ORF">GCM10009067_29060</name>
</gene>
<dbReference type="Proteomes" id="UP000614221">
    <property type="component" value="Unassembled WGS sequence"/>
</dbReference>
<proteinExistence type="predicted"/>
<organism evidence="1 2">
    <name type="scientific">Haloarcula sebkhae</name>
    <dbReference type="NCBI Taxonomy" id="932660"/>
    <lineage>
        <taxon>Archaea</taxon>
        <taxon>Methanobacteriati</taxon>
        <taxon>Methanobacteriota</taxon>
        <taxon>Stenosarchaea group</taxon>
        <taxon>Halobacteria</taxon>
        <taxon>Halobacteriales</taxon>
        <taxon>Haloarculaceae</taxon>
        <taxon>Haloarcula</taxon>
    </lineage>
</organism>
<reference evidence="1" key="2">
    <citation type="submission" date="2020-09" db="EMBL/GenBank/DDBJ databases">
        <authorList>
            <person name="Sun Q."/>
            <person name="Ohkuma M."/>
        </authorList>
    </citation>
    <scope>NUCLEOTIDE SEQUENCE</scope>
    <source>
        <strain evidence="1">JCM 19018</strain>
    </source>
</reference>
<name>A0A830ETI2_9EURY</name>
<evidence type="ECO:0000313" key="2">
    <source>
        <dbReference type="Proteomes" id="UP000614221"/>
    </source>
</evidence>
<dbReference type="AlphaFoldDB" id="A0A830ETI2"/>
<accession>A0A830ETI2</accession>
<sequence length="89" mass="9717">MPSVVVVKKGDILAVGFADTGISGRRKPFVLLVANTADHRGKVGDNLFCIRFGRAIVDDDNFDIVEALSERRFYRAAEELTAFVGGDDD</sequence>